<reference evidence="3" key="1">
    <citation type="journal article" date="2019" name="Int. J. Syst. Evol. Microbiol.">
        <title>The Global Catalogue of Microorganisms (GCM) 10K type strain sequencing project: providing services to taxonomists for standard genome sequencing and annotation.</title>
        <authorList>
            <consortium name="The Broad Institute Genomics Platform"/>
            <consortium name="The Broad Institute Genome Sequencing Center for Infectious Disease"/>
            <person name="Wu L."/>
            <person name="Ma J."/>
        </authorList>
    </citation>
    <scope>NUCLEOTIDE SEQUENCE [LARGE SCALE GENOMIC DNA]</scope>
    <source>
        <strain evidence="3">CGMCC 4.7132</strain>
    </source>
</reference>
<dbReference type="EMBL" id="JBHSFP010000015">
    <property type="protein sequence ID" value="MFC4533348.1"/>
    <property type="molecule type" value="Genomic_DNA"/>
</dbReference>
<gene>
    <name evidence="2" type="ORF">ACFO60_21450</name>
</gene>
<keyword evidence="3" id="KW-1185">Reference proteome</keyword>
<evidence type="ECO:0000256" key="1">
    <source>
        <dbReference type="SAM" id="MobiDB-lite"/>
    </source>
</evidence>
<name>A0ABV9CLY0_9ACTN</name>
<organism evidence="2 3">
    <name type="scientific">Sphaerisporangium dianthi</name>
    <dbReference type="NCBI Taxonomy" id="1436120"/>
    <lineage>
        <taxon>Bacteria</taxon>
        <taxon>Bacillati</taxon>
        <taxon>Actinomycetota</taxon>
        <taxon>Actinomycetes</taxon>
        <taxon>Streptosporangiales</taxon>
        <taxon>Streptosporangiaceae</taxon>
        <taxon>Sphaerisporangium</taxon>
    </lineage>
</organism>
<feature type="region of interest" description="Disordered" evidence="1">
    <location>
        <begin position="44"/>
        <end position="67"/>
    </location>
</feature>
<dbReference type="RefSeq" id="WP_380842735.1">
    <property type="nucleotide sequence ID" value="NZ_JBHSFP010000015.1"/>
</dbReference>
<dbReference type="Proteomes" id="UP001596004">
    <property type="component" value="Unassembled WGS sequence"/>
</dbReference>
<accession>A0ABV9CLY0</accession>
<proteinExistence type="predicted"/>
<sequence>MTCRAQSRNTSLLTESCTVIGAGASGGGPATWGLPADAADVTRSSAGIRGRSGPVAESSVGGAPSAPNHTTCWNSVTVMSGVAGSP</sequence>
<protein>
    <submittedName>
        <fullName evidence="2">Uncharacterized protein</fullName>
    </submittedName>
</protein>
<evidence type="ECO:0000313" key="2">
    <source>
        <dbReference type="EMBL" id="MFC4533348.1"/>
    </source>
</evidence>
<evidence type="ECO:0000313" key="3">
    <source>
        <dbReference type="Proteomes" id="UP001596004"/>
    </source>
</evidence>
<comment type="caution">
    <text evidence="2">The sequence shown here is derived from an EMBL/GenBank/DDBJ whole genome shotgun (WGS) entry which is preliminary data.</text>
</comment>